<name>A0A4V1IPW3_9FUNG</name>
<keyword evidence="2" id="KW-1185">Reference proteome</keyword>
<proteinExistence type="predicted"/>
<evidence type="ECO:0000313" key="1">
    <source>
        <dbReference type="EMBL" id="RKO84457.1"/>
    </source>
</evidence>
<reference evidence="2" key="1">
    <citation type="journal article" date="2018" name="Nat. Microbiol.">
        <title>Leveraging single-cell genomics to expand the fungal tree of life.</title>
        <authorList>
            <person name="Ahrendt S.R."/>
            <person name="Quandt C.A."/>
            <person name="Ciobanu D."/>
            <person name="Clum A."/>
            <person name="Salamov A."/>
            <person name="Andreopoulos B."/>
            <person name="Cheng J.F."/>
            <person name="Woyke T."/>
            <person name="Pelin A."/>
            <person name="Henrissat B."/>
            <person name="Reynolds N.K."/>
            <person name="Benny G.L."/>
            <person name="Smith M.E."/>
            <person name="James T.Y."/>
            <person name="Grigoriev I.V."/>
        </authorList>
    </citation>
    <scope>NUCLEOTIDE SEQUENCE [LARGE SCALE GENOMIC DNA]</scope>
</reference>
<organism evidence="1 2">
    <name type="scientific">Blyttiomyces helicus</name>
    <dbReference type="NCBI Taxonomy" id="388810"/>
    <lineage>
        <taxon>Eukaryota</taxon>
        <taxon>Fungi</taxon>
        <taxon>Fungi incertae sedis</taxon>
        <taxon>Chytridiomycota</taxon>
        <taxon>Chytridiomycota incertae sedis</taxon>
        <taxon>Chytridiomycetes</taxon>
        <taxon>Chytridiomycetes incertae sedis</taxon>
        <taxon>Blyttiomyces</taxon>
    </lineage>
</organism>
<accession>A0A4V1IPW3</accession>
<protein>
    <submittedName>
        <fullName evidence="1">Uncharacterized protein</fullName>
    </submittedName>
</protein>
<gene>
    <name evidence="1" type="ORF">BDK51DRAFT_48210</name>
</gene>
<sequence length="268" mass="27260">MVSHSLRLPTSRQGFGRVDANADALLTKASANNFARAFDRSAGIHAPAVPAGAVTAAVVSREESRRRTVDWAFGQKTCNGAPVVTPTEHGDSQIRYHEAVAQAACLLVAHPGLAGAITGALDGALPGALAGALPDALPAPFRTAFSDALPGALPDALADALAGALPDALAAALPETLAGALPDALAGANREAFACARWSGHASSPPVLPGPGTAPPPAFTFPPSSTSPITWAIMQNLDRYYNTDFGIVSGESEAAATAKFYEFISGLQ</sequence>
<dbReference type="EMBL" id="ML000076">
    <property type="protein sequence ID" value="RKO84457.1"/>
    <property type="molecule type" value="Genomic_DNA"/>
</dbReference>
<dbReference type="Proteomes" id="UP000269721">
    <property type="component" value="Unassembled WGS sequence"/>
</dbReference>
<dbReference type="AlphaFoldDB" id="A0A4V1IPW3"/>
<evidence type="ECO:0000313" key="2">
    <source>
        <dbReference type="Proteomes" id="UP000269721"/>
    </source>
</evidence>